<dbReference type="EMBL" id="CP019477">
    <property type="protein sequence ID" value="UQC85449.1"/>
    <property type="molecule type" value="Genomic_DNA"/>
</dbReference>
<proteinExistence type="predicted"/>
<dbReference type="Proteomes" id="UP000830671">
    <property type="component" value="Chromosome 5"/>
</dbReference>
<accession>A0A9Q8WJ96</accession>
<dbReference type="KEGG" id="clup:CLUP02_10947"/>
<dbReference type="PROSITE" id="PS50297">
    <property type="entry name" value="ANK_REP_REGION"/>
    <property type="match status" value="2"/>
</dbReference>
<feature type="coiled-coil region" evidence="4">
    <location>
        <begin position="398"/>
        <end position="435"/>
    </location>
</feature>
<gene>
    <name evidence="5" type="ORF">CLUP02_10947</name>
</gene>
<reference evidence="5" key="1">
    <citation type="journal article" date="2021" name="Mol. Plant Microbe Interact.">
        <title>Complete Genome Sequence of the Plant-Pathogenic Fungus Colletotrichum lupini.</title>
        <authorList>
            <person name="Baroncelli R."/>
            <person name="Pensec F."/>
            <person name="Da Lio D."/>
            <person name="Boufleur T."/>
            <person name="Vicente I."/>
            <person name="Sarrocco S."/>
            <person name="Picot A."/>
            <person name="Baraldi E."/>
            <person name="Sukno S."/>
            <person name="Thon M."/>
            <person name="Le Floch G."/>
        </authorList>
    </citation>
    <scope>NUCLEOTIDE SEQUENCE</scope>
    <source>
        <strain evidence="5">IMI 504893</strain>
    </source>
</reference>
<sequence length="450" mass="50078">MTWKFDGSAFVTKVDSRHPPPLLYFVALEGLLGAVKEMLAIDPTGVNILGGLHGNALGAASFRGHQDVVQLLLGHGAFANAQGGEYGTALVAAASAGHEYVVKTLLEAGADESLAPDGDDVLVCAVCAGHENVVRILLDKGTKVTQRALESASEYHLPRVNDALLRKIPAEDAVEFCSNALLSASKQGEYDIARALIDKGACFTKEDRMHRTALLLAAENGHEKLFELLIQRGAYCDGVDYEIHPLYAASTHGMPVKTMQSFPLEQIDEEVVRRSLVSASQIGHYDSVKMILERCIIPHQVDLRAKFLFVPFTIAVLTQNGNIASWQLAYKANLMTEWTDKQMWAIEFLLQHGADVNSGGNTDELPIDAAVKGGHHRIAMLLVANGAKRTQTFQDFWLSRVEQRRQRKEKREQRKQREMKRLEKLMQEEELFRERRKQRRAKTLEKLMLG</sequence>
<evidence type="ECO:0000256" key="1">
    <source>
        <dbReference type="ARBA" id="ARBA00022737"/>
    </source>
</evidence>
<dbReference type="PANTHER" id="PTHR24166">
    <property type="entry name" value="ROLLING PEBBLES, ISOFORM B"/>
    <property type="match status" value="1"/>
</dbReference>
<name>A0A9Q8WJ96_9PEZI</name>
<evidence type="ECO:0000313" key="5">
    <source>
        <dbReference type="EMBL" id="UQC85449.1"/>
    </source>
</evidence>
<feature type="repeat" description="ANK" evidence="3">
    <location>
        <begin position="85"/>
        <end position="117"/>
    </location>
</feature>
<keyword evidence="1" id="KW-0677">Repeat</keyword>
<keyword evidence="6" id="KW-1185">Reference proteome</keyword>
<dbReference type="PROSITE" id="PS50088">
    <property type="entry name" value="ANK_REPEAT"/>
    <property type="match status" value="2"/>
</dbReference>
<dbReference type="AlphaFoldDB" id="A0A9Q8WJ96"/>
<keyword evidence="2 3" id="KW-0040">ANK repeat</keyword>
<evidence type="ECO:0000256" key="3">
    <source>
        <dbReference type="PROSITE-ProRule" id="PRU00023"/>
    </source>
</evidence>
<dbReference type="InterPro" id="IPR050889">
    <property type="entry name" value="Dendritic_Spine_Reg/Scaffold"/>
</dbReference>
<dbReference type="Gene3D" id="1.25.40.20">
    <property type="entry name" value="Ankyrin repeat-containing domain"/>
    <property type="match status" value="1"/>
</dbReference>
<dbReference type="GeneID" id="73344928"/>
<keyword evidence="4" id="KW-0175">Coiled coil</keyword>
<evidence type="ECO:0000313" key="6">
    <source>
        <dbReference type="Proteomes" id="UP000830671"/>
    </source>
</evidence>
<dbReference type="CDD" id="cd22249">
    <property type="entry name" value="UDM1_RNF168_RNF169-like"/>
    <property type="match status" value="1"/>
</dbReference>
<organism evidence="5 6">
    <name type="scientific">Colletotrichum lupini</name>
    <dbReference type="NCBI Taxonomy" id="145971"/>
    <lineage>
        <taxon>Eukaryota</taxon>
        <taxon>Fungi</taxon>
        <taxon>Dikarya</taxon>
        <taxon>Ascomycota</taxon>
        <taxon>Pezizomycotina</taxon>
        <taxon>Sordariomycetes</taxon>
        <taxon>Hypocreomycetidae</taxon>
        <taxon>Glomerellales</taxon>
        <taxon>Glomerellaceae</taxon>
        <taxon>Colletotrichum</taxon>
        <taxon>Colletotrichum acutatum species complex</taxon>
    </lineage>
</organism>
<evidence type="ECO:0000256" key="4">
    <source>
        <dbReference type="SAM" id="Coils"/>
    </source>
</evidence>
<protein>
    <submittedName>
        <fullName evidence="5">Uncharacterized protein</fullName>
    </submittedName>
</protein>
<dbReference type="SMART" id="SM00248">
    <property type="entry name" value="ANK"/>
    <property type="match status" value="6"/>
</dbReference>
<dbReference type="PANTHER" id="PTHR24166:SF61">
    <property type="entry name" value="ANKYRIN REPEAT DOMAIN-CONTAINING PROTEIN 50-LIKE ISOFORM X1"/>
    <property type="match status" value="1"/>
</dbReference>
<dbReference type="InterPro" id="IPR002110">
    <property type="entry name" value="Ankyrin_rpt"/>
</dbReference>
<feature type="repeat" description="ANK" evidence="3">
    <location>
        <begin position="209"/>
        <end position="241"/>
    </location>
</feature>
<dbReference type="InterPro" id="IPR036770">
    <property type="entry name" value="Ankyrin_rpt-contain_sf"/>
</dbReference>
<dbReference type="RefSeq" id="XP_049147063.1">
    <property type="nucleotide sequence ID" value="XM_049289918.1"/>
</dbReference>
<evidence type="ECO:0000256" key="2">
    <source>
        <dbReference type="ARBA" id="ARBA00023043"/>
    </source>
</evidence>
<dbReference type="Pfam" id="PF12796">
    <property type="entry name" value="Ank_2"/>
    <property type="match status" value="2"/>
</dbReference>
<dbReference type="SUPFAM" id="SSF48403">
    <property type="entry name" value="Ankyrin repeat"/>
    <property type="match status" value="2"/>
</dbReference>